<keyword evidence="6" id="KW-0552">Olfaction</keyword>
<dbReference type="Gene3D" id="1.10.1220.70">
    <property type="match status" value="1"/>
</dbReference>
<evidence type="ECO:0000313" key="18">
    <source>
        <dbReference type="Proteomes" id="UP000770717"/>
    </source>
</evidence>
<dbReference type="AlphaFoldDB" id="A0A8J6JT55"/>
<keyword evidence="11 14" id="KW-0675">Receptor</keyword>
<keyword evidence="13 14" id="KW-0807">Transducer</keyword>
<keyword evidence="3" id="KW-1003">Cell membrane</keyword>
<evidence type="ECO:0000256" key="12">
    <source>
        <dbReference type="ARBA" id="ARBA00023180"/>
    </source>
</evidence>
<evidence type="ECO:0000256" key="15">
    <source>
        <dbReference type="SAM" id="Phobius"/>
    </source>
</evidence>
<evidence type="ECO:0000256" key="2">
    <source>
        <dbReference type="ARBA" id="ARBA00010663"/>
    </source>
</evidence>
<dbReference type="GO" id="GO:0005886">
    <property type="term" value="C:plasma membrane"/>
    <property type="evidence" value="ECO:0007669"/>
    <property type="project" value="UniProtKB-SubCell"/>
</dbReference>
<dbReference type="Gene3D" id="1.20.1070.10">
    <property type="entry name" value="Rhodopsin 7-helix transmembrane proteins"/>
    <property type="match status" value="1"/>
</dbReference>
<gene>
    <name evidence="17" type="ORF">GDO78_020815</name>
</gene>
<sequence length="271" mass="30332">METRTLATEQENNLTAVTEFFLLGFQVSQGLRHFLFCIFLVIYCGTICGNLLIITLVSTSKNLHTPMYFFISQLSISDILLTIDLVPNMLHILLNNGGTITFLGCFTQFCFFGAMEGSECLLLTVMSYDRYVAICNPLHYASIMTSSSFLIETISTAKLIFCGPNTIDHLFCDMVPLIELACSDTSFIHLEIYLIGIPIILIPTAIIVVSYTYIVLAILRIPSISGQTVTMSKVLSLLYTVLTPLVNPIIYSLRNKDIRKAVHKIVYQRVI</sequence>
<evidence type="ECO:0000256" key="3">
    <source>
        <dbReference type="ARBA" id="ARBA00022475"/>
    </source>
</evidence>
<evidence type="ECO:0000256" key="14">
    <source>
        <dbReference type="RuleBase" id="RU000688"/>
    </source>
</evidence>
<feature type="transmembrane region" description="Helical" evidence="15">
    <location>
        <begin position="33"/>
        <end position="56"/>
    </location>
</feature>
<keyword evidence="18" id="KW-1185">Reference proteome</keyword>
<evidence type="ECO:0000259" key="16">
    <source>
        <dbReference type="PROSITE" id="PS50262"/>
    </source>
</evidence>
<dbReference type="InterPro" id="IPR000276">
    <property type="entry name" value="GPCR_Rhodpsn"/>
</dbReference>
<dbReference type="InterPro" id="IPR050939">
    <property type="entry name" value="Olfactory_GPCR1"/>
</dbReference>
<comment type="similarity">
    <text evidence="2 14">Belongs to the G-protein coupled receptor 1 family.</text>
</comment>
<dbReference type="PANTHER" id="PTHR24242">
    <property type="entry name" value="G-PROTEIN COUPLED RECEPTOR"/>
    <property type="match status" value="1"/>
</dbReference>
<dbReference type="PROSITE" id="PS00237">
    <property type="entry name" value="G_PROTEIN_RECEP_F1_1"/>
    <property type="match status" value="1"/>
</dbReference>
<name>A0A8J6JT55_ELECQ</name>
<keyword evidence="10" id="KW-1015">Disulfide bond</keyword>
<dbReference type="FunFam" id="1.20.1070.10:FF:000410">
    <property type="entry name" value="Olfactory receptor 1348"/>
    <property type="match status" value="1"/>
</dbReference>
<evidence type="ECO:0000256" key="10">
    <source>
        <dbReference type="ARBA" id="ARBA00023157"/>
    </source>
</evidence>
<keyword evidence="5 14" id="KW-0812">Transmembrane</keyword>
<dbReference type="InterPro" id="IPR017452">
    <property type="entry name" value="GPCR_Rhodpsn_7TM"/>
</dbReference>
<dbReference type="InterPro" id="IPR000725">
    <property type="entry name" value="Olfact_rcpt"/>
</dbReference>
<feature type="transmembrane region" description="Helical" evidence="15">
    <location>
        <begin position="92"/>
        <end position="114"/>
    </location>
</feature>
<dbReference type="PANTHER" id="PTHR24242:SF253">
    <property type="entry name" value="OLFACTORY RECEPTOR-RELATED"/>
    <property type="match status" value="1"/>
</dbReference>
<dbReference type="PROSITE" id="PS50262">
    <property type="entry name" value="G_PROTEIN_RECEP_F1_2"/>
    <property type="match status" value="1"/>
</dbReference>
<dbReference type="PRINTS" id="PR00237">
    <property type="entry name" value="GPCRRHODOPSN"/>
</dbReference>
<protein>
    <recommendedName>
        <fullName evidence="16">G-protein coupled receptors family 1 profile domain-containing protein</fullName>
    </recommendedName>
</protein>
<reference evidence="17" key="1">
    <citation type="thesis" date="2020" institute="ProQuest LLC" country="789 East Eisenhower Parkway, Ann Arbor, MI, USA">
        <title>Comparative Genomics and Chromosome Evolution.</title>
        <authorList>
            <person name="Mudd A.B."/>
        </authorList>
    </citation>
    <scope>NUCLEOTIDE SEQUENCE</scope>
    <source>
        <strain evidence="17">HN-11 Male</strain>
        <tissue evidence="17">Kidney and liver</tissue>
    </source>
</reference>
<dbReference type="FunFam" id="1.10.1220.70:FF:000001">
    <property type="entry name" value="Olfactory receptor"/>
    <property type="match status" value="1"/>
</dbReference>
<keyword evidence="7 15" id="KW-1133">Transmembrane helix</keyword>
<keyword evidence="12" id="KW-0325">Glycoprotein</keyword>
<evidence type="ECO:0000256" key="5">
    <source>
        <dbReference type="ARBA" id="ARBA00022692"/>
    </source>
</evidence>
<keyword evidence="8 14" id="KW-0297">G-protein coupled receptor</keyword>
<keyword evidence="9 15" id="KW-0472">Membrane</keyword>
<dbReference type="Proteomes" id="UP000770717">
    <property type="component" value="Unassembled WGS sequence"/>
</dbReference>
<evidence type="ECO:0000313" key="17">
    <source>
        <dbReference type="EMBL" id="KAG9469326.1"/>
    </source>
</evidence>
<evidence type="ECO:0000256" key="6">
    <source>
        <dbReference type="ARBA" id="ARBA00022725"/>
    </source>
</evidence>
<dbReference type="SUPFAM" id="SSF81321">
    <property type="entry name" value="Family A G protein-coupled receptor-like"/>
    <property type="match status" value="1"/>
</dbReference>
<dbReference type="GO" id="GO:0004930">
    <property type="term" value="F:G protein-coupled receptor activity"/>
    <property type="evidence" value="ECO:0007669"/>
    <property type="project" value="UniProtKB-KW"/>
</dbReference>
<comment type="caution">
    <text evidence="17">The sequence shown here is derived from an EMBL/GenBank/DDBJ whole genome shotgun (WGS) entry which is preliminary data.</text>
</comment>
<feature type="transmembrane region" description="Helical" evidence="15">
    <location>
        <begin position="234"/>
        <end position="253"/>
    </location>
</feature>
<feature type="domain" description="G-protein coupled receptors family 1 profile" evidence="16">
    <location>
        <begin position="49"/>
        <end position="271"/>
    </location>
</feature>
<dbReference type="Pfam" id="PF13853">
    <property type="entry name" value="7tm_4"/>
    <property type="match status" value="1"/>
</dbReference>
<accession>A0A8J6JT55</accession>
<dbReference type="GO" id="GO:0004984">
    <property type="term" value="F:olfactory receptor activity"/>
    <property type="evidence" value="ECO:0007669"/>
    <property type="project" value="InterPro"/>
</dbReference>
<evidence type="ECO:0000256" key="11">
    <source>
        <dbReference type="ARBA" id="ARBA00023170"/>
    </source>
</evidence>
<evidence type="ECO:0000256" key="4">
    <source>
        <dbReference type="ARBA" id="ARBA00022606"/>
    </source>
</evidence>
<evidence type="ECO:0000256" key="1">
    <source>
        <dbReference type="ARBA" id="ARBA00004651"/>
    </source>
</evidence>
<evidence type="ECO:0000256" key="8">
    <source>
        <dbReference type="ARBA" id="ARBA00023040"/>
    </source>
</evidence>
<dbReference type="EMBL" id="WNTK01000565">
    <property type="protein sequence ID" value="KAG9469326.1"/>
    <property type="molecule type" value="Genomic_DNA"/>
</dbReference>
<evidence type="ECO:0000256" key="13">
    <source>
        <dbReference type="ARBA" id="ARBA00023224"/>
    </source>
</evidence>
<evidence type="ECO:0000256" key="9">
    <source>
        <dbReference type="ARBA" id="ARBA00023136"/>
    </source>
</evidence>
<feature type="transmembrane region" description="Helical" evidence="15">
    <location>
        <begin position="192"/>
        <end position="214"/>
    </location>
</feature>
<proteinExistence type="inferred from homology"/>
<organism evidence="17 18">
    <name type="scientific">Eleutherodactylus coqui</name>
    <name type="common">Puerto Rican coqui</name>
    <dbReference type="NCBI Taxonomy" id="57060"/>
    <lineage>
        <taxon>Eukaryota</taxon>
        <taxon>Metazoa</taxon>
        <taxon>Chordata</taxon>
        <taxon>Craniata</taxon>
        <taxon>Vertebrata</taxon>
        <taxon>Euteleostomi</taxon>
        <taxon>Amphibia</taxon>
        <taxon>Batrachia</taxon>
        <taxon>Anura</taxon>
        <taxon>Neobatrachia</taxon>
        <taxon>Hyloidea</taxon>
        <taxon>Eleutherodactylidae</taxon>
        <taxon>Eleutherodactylinae</taxon>
        <taxon>Eleutherodactylus</taxon>
        <taxon>Eleutherodactylus</taxon>
    </lineage>
</organism>
<keyword evidence="4" id="KW-0716">Sensory transduction</keyword>
<evidence type="ECO:0000256" key="7">
    <source>
        <dbReference type="ARBA" id="ARBA00022989"/>
    </source>
</evidence>
<comment type="subcellular location">
    <subcellularLocation>
        <location evidence="1">Cell membrane</location>
        <topology evidence="1">Multi-pass membrane protein</topology>
    </subcellularLocation>
</comment>